<protein>
    <submittedName>
        <fullName evidence="2">Uncharacterized protein</fullName>
    </submittedName>
</protein>
<evidence type="ECO:0000313" key="3">
    <source>
        <dbReference type="Proteomes" id="UP000887013"/>
    </source>
</evidence>
<dbReference type="EMBL" id="BMAW01068131">
    <property type="protein sequence ID" value="GFT62886.1"/>
    <property type="molecule type" value="Genomic_DNA"/>
</dbReference>
<reference evidence="2" key="1">
    <citation type="submission" date="2020-08" db="EMBL/GenBank/DDBJ databases">
        <title>Multicomponent nature underlies the extraordinary mechanical properties of spider dragline silk.</title>
        <authorList>
            <person name="Kono N."/>
            <person name="Nakamura H."/>
            <person name="Mori M."/>
            <person name="Yoshida Y."/>
            <person name="Ohtoshi R."/>
            <person name="Malay A.D."/>
            <person name="Moran D.A.P."/>
            <person name="Tomita M."/>
            <person name="Numata K."/>
            <person name="Arakawa K."/>
        </authorList>
    </citation>
    <scope>NUCLEOTIDE SEQUENCE</scope>
</reference>
<evidence type="ECO:0000313" key="2">
    <source>
        <dbReference type="EMBL" id="GFT62886.1"/>
    </source>
</evidence>
<dbReference type="AlphaFoldDB" id="A0A8X6PDV7"/>
<organism evidence="2 3">
    <name type="scientific">Nephila pilipes</name>
    <name type="common">Giant wood spider</name>
    <name type="synonym">Nephila maculata</name>
    <dbReference type="NCBI Taxonomy" id="299642"/>
    <lineage>
        <taxon>Eukaryota</taxon>
        <taxon>Metazoa</taxon>
        <taxon>Ecdysozoa</taxon>
        <taxon>Arthropoda</taxon>
        <taxon>Chelicerata</taxon>
        <taxon>Arachnida</taxon>
        <taxon>Araneae</taxon>
        <taxon>Araneomorphae</taxon>
        <taxon>Entelegynae</taxon>
        <taxon>Araneoidea</taxon>
        <taxon>Nephilidae</taxon>
        <taxon>Nephila</taxon>
    </lineage>
</organism>
<comment type="caution">
    <text evidence="2">The sequence shown here is derived from an EMBL/GenBank/DDBJ whole genome shotgun (WGS) entry which is preliminary data.</text>
</comment>
<evidence type="ECO:0000256" key="1">
    <source>
        <dbReference type="SAM" id="MobiDB-lite"/>
    </source>
</evidence>
<gene>
    <name evidence="2" type="ORF">NPIL_556941</name>
</gene>
<accession>A0A8X6PDV7</accession>
<sequence>MRRSLPLIRGALSRSLTSPETNCAGILRSGRLTYPVAQIAYKKVSATDDAASIACGAGEELFPSSLTSALDPNNGLHETTLPLRMDSPYPPPPLLSLYHPSSSEGAVLLGFEFSFRGESSRILVHRPGFARILAPGAARTAPISGAVHEMLMDGGGMRGREEDTKLGRSAPGAVPAEARAWPSTWATPRLK</sequence>
<feature type="region of interest" description="Disordered" evidence="1">
    <location>
        <begin position="156"/>
        <end position="191"/>
    </location>
</feature>
<keyword evidence="3" id="KW-1185">Reference proteome</keyword>
<dbReference type="Proteomes" id="UP000887013">
    <property type="component" value="Unassembled WGS sequence"/>
</dbReference>
<proteinExistence type="predicted"/>
<name>A0A8X6PDV7_NEPPI</name>